<dbReference type="PIRSF" id="PIRSF000241">
    <property type="entry name" value="Urate_oxidase"/>
    <property type="match status" value="1"/>
</dbReference>
<feature type="binding site" evidence="7">
    <location>
        <position position="65"/>
    </location>
    <ligand>
        <name>urate</name>
        <dbReference type="ChEBI" id="CHEBI:17775"/>
    </ligand>
</feature>
<dbReference type="Pfam" id="PF01014">
    <property type="entry name" value="Uricase"/>
    <property type="match status" value="2"/>
</dbReference>
<feature type="binding site" evidence="7">
    <location>
        <position position="193"/>
    </location>
    <ligand>
        <name>urate</name>
        <dbReference type="ChEBI" id="CHEBI:17775"/>
    </ligand>
</feature>
<comment type="catalytic activity">
    <reaction evidence="5 8">
        <text>urate + O2 + H2O = 5-hydroxyisourate + H2O2</text>
        <dbReference type="Rhea" id="RHEA:21368"/>
        <dbReference type="ChEBI" id="CHEBI:15377"/>
        <dbReference type="ChEBI" id="CHEBI:15379"/>
        <dbReference type="ChEBI" id="CHEBI:16240"/>
        <dbReference type="ChEBI" id="CHEBI:17775"/>
        <dbReference type="ChEBI" id="CHEBI:18072"/>
        <dbReference type="EC" id="1.7.3.3"/>
    </reaction>
</comment>
<feature type="binding site" evidence="7">
    <location>
        <position position="64"/>
    </location>
    <ligand>
        <name>5-hydroxyisourate</name>
        <dbReference type="ChEBI" id="CHEBI:18072"/>
    </ligand>
</feature>
<dbReference type="AlphaFoldDB" id="A0A9W8DS26"/>
<feature type="binding site" evidence="7">
    <location>
        <position position="64"/>
    </location>
    <ligand>
        <name>O2</name>
        <dbReference type="ChEBI" id="CHEBI:15379"/>
    </ligand>
</feature>
<reference evidence="9" key="1">
    <citation type="submission" date="2022-07" db="EMBL/GenBank/DDBJ databases">
        <title>Phylogenomic reconstructions and comparative analyses of Kickxellomycotina fungi.</title>
        <authorList>
            <person name="Reynolds N.K."/>
            <person name="Stajich J.E."/>
            <person name="Barry K."/>
            <person name="Grigoriev I.V."/>
            <person name="Crous P."/>
            <person name="Smith M.E."/>
        </authorList>
    </citation>
    <scope>NUCLEOTIDE SEQUENCE</scope>
    <source>
        <strain evidence="9">NBRC 100468</strain>
    </source>
</reference>
<keyword evidence="5" id="KW-0576">Peroxisome</keyword>
<evidence type="ECO:0000256" key="7">
    <source>
        <dbReference type="PIRSR" id="PIRSR000241-2"/>
    </source>
</evidence>
<feature type="binding site" evidence="7">
    <location>
        <position position="246"/>
    </location>
    <ligand>
        <name>5-hydroxyisourate</name>
        <dbReference type="ChEBI" id="CHEBI:18072"/>
    </ligand>
</feature>
<comment type="similarity">
    <text evidence="2 5 8">Belongs to the uricase family.</text>
</comment>
<evidence type="ECO:0000256" key="6">
    <source>
        <dbReference type="PIRSR" id="PIRSR000241-1"/>
    </source>
</evidence>
<dbReference type="EC" id="1.7.3.3" evidence="5 8"/>
<evidence type="ECO:0000256" key="5">
    <source>
        <dbReference type="PIRNR" id="PIRNR000241"/>
    </source>
</evidence>
<protein>
    <recommendedName>
        <fullName evidence="5 8">Uricase</fullName>
        <ecNumber evidence="5 8">1.7.3.3</ecNumber>
    </recommendedName>
    <alternativeName>
        <fullName evidence="5">Urate oxidase</fullName>
    </alternativeName>
</protein>
<organism evidence="9 10">
    <name type="scientific">Mycoemilia scoparia</name>
    <dbReference type="NCBI Taxonomy" id="417184"/>
    <lineage>
        <taxon>Eukaryota</taxon>
        <taxon>Fungi</taxon>
        <taxon>Fungi incertae sedis</taxon>
        <taxon>Zoopagomycota</taxon>
        <taxon>Kickxellomycotina</taxon>
        <taxon>Kickxellomycetes</taxon>
        <taxon>Kickxellales</taxon>
        <taxon>Kickxellaceae</taxon>
        <taxon>Mycoemilia</taxon>
    </lineage>
</organism>
<dbReference type="OrthoDB" id="9992118at2759"/>
<evidence type="ECO:0000256" key="8">
    <source>
        <dbReference type="RuleBase" id="RU004455"/>
    </source>
</evidence>
<evidence type="ECO:0000256" key="1">
    <source>
        <dbReference type="ARBA" id="ARBA00004831"/>
    </source>
</evidence>
<feature type="binding site" evidence="7">
    <location>
        <position position="176"/>
    </location>
    <ligand>
        <name>urate</name>
        <dbReference type="ChEBI" id="CHEBI:17775"/>
    </ligand>
</feature>
<gene>
    <name evidence="9" type="ORF">H4219_004311</name>
</gene>
<comment type="pathway">
    <text evidence="1 5">Purine metabolism; urate degradation; (S)-allantoin from urate: step 1/3.</text>
</comment>
<sequence>MSSTTSTSFIKSQAYGKARVRVVRVVRQPDGWQELVDYSVRVLLSGDQFESSYTAGDNKLVVATDSQKNIVYYLAKVLKPEQVMVPERFAAEIADFMVKKYDHVTAAHVHITTRPWERQKFAGRDHPHSFVREGKETRWTNVVATKTNPPAATSVKFEIVSGLEDLQILKTTNSSFVDFYRDEFATLPDMADRIVSTNVETKWRYIFSSKGAVEKANFNGVYDGVKRNTLDTFVNDPRAWVHASVQTTLYIMADRILKEFPEIDDVYYALPNNHVFPVDLSPFGLKNLQGDATVYNPIRDPSGYITGTISRKSSAPKL</sequence>
<accession>A0A9W8DS26</accession>
<feature type="active site" description="Charge relay system" evidence="6">
    <location>
        <position position="274"/>
    </location>
</feature>
<dbReference type="EMBL" id="JANBPU010000145">
    <property type="protein sequence ID" value="KAJ1915460.1"/>
    <property type="molecule type" value="Genomic_DNA"/>
</dbReference>
<name>A0A9W8DS26_9FUNG</name>
<dbReference type="GO" id="GO:0006145">
    <property type="term" value="P:purine nucleobase catabolic process"/>
    <property type="evidence" value="ECO:0007669"/>
    <property type="project" value="TreeGrafter"/>
</dbReference>
<evidence type="ECO:0000256" key="2">
    <source>
        <dbReference type="ARBA" id="ARBA00009760"/>
    </source>
</evidence>
<dbReference type="NCBIfam" id="TIGR03383">
    <property type="entry name" value="urate_oxi"/>
    <property type="match status" value="1"/>
</dbReference>
<dbReference type="GO" id="GO:0004846">
    <property type="term" value="F:urate oxidase activity"/>
    <property type="evidence" value="ECO:0007669"/>
    <property type="project" value="UniProtKB-EC"/>
</dbReference>
<dbReference type="PANTHER" id="PTHR42874:SF1">
    <property type="entry name" value="URICASE"/>
    <property type="match status" value="1"/>
</dbReference>
<feature type="binding site" evidence="7">
    <location>
        <position position="272"/>
    </location>
    <ligand>
        <name>5-hydroxyisourate</name>
        <dbReference type="ChEBI" id="CHEBI:18072"/>
    </ligand>
</feature>
<feature type="active site" description="Charge relay system" evidence="6">
    <location>
        <position position="64"/>
    </location>
</feature>
<proteinExistence type="inferred from homology"/>
<feature type="binding site" evidence="7">
    <location>
        <position position="193"/>
    </location>
    <ligand>
        <name>5-hydroxyisourate</name>
        <dbReference type="ChEBI" id="CHEBI:18072"/>
    </ligand>
</feature>
<keyword evidence="10" id="KW-1185">Reference proteome</keyword>
<evidence type="ECO:0000256" key="3">
    <source>
        <dbReference type="ARBA" id="ARBA00022631"/>
    </source>
</evidence>
<dbReference type="GO" id="GO:0005777">
    <property type="term" value="C:peroxisome"/>
    <property type="evidence" value="ECO:0007669"/>
    <property type="project" value="UniProtKB-SubCell"/>
</dbReference>
<dbReference type="GO" id="GO:0019628">
    <property type="term" value="P:urate catabolic process"/>
    <property type="evidence" value="ECO:0007669"/>
    <property type="project" value="TreeGrafter"/>
</dbReference>
<feature type="binding site" evidence="7">
    <location>
        <position position="176"/>
    </location>
    <ligand>
        <name>5-hydroxyisourate</name>
        <dbReference type="ChEBI" id="CHEBI:18072"/>
    </ligand>
</feature>
<keyword evidence="4 5" id="KW-0560">Oxidoreductase</keyword>
<evidence type="ECO:0000313" key="10">
    <source>
        <dbReference type="Proteomes" id="UP001150538"/>
    </source>
</evidence>
<feature type="binding site" evidence="7">
    <location>
        <position position="272"/>
    </location>
    <ligand>
        <name>urate</name>
        <dbReference type="ChEBI" id="CHEBI:17775"/>
    </ligand>
</feature>
<comment type="caution">
    <text evidence="9">The sequence shown here is derived from an EMBL/GenBank/DDBJ whole genome shotgun (WGS) entry which is preliminary data.</text>
</comment>
<feature type="active site" description="Charge relay system" evidence="6">
    <location>
        <position position="17"/>
    </location>
</feature>
<dbReference type="Proteomes" id="UP001150538">
    <property type="component" value="Unassembled WGS sequence"/>
</dbReference>
<dbReference type="PANTHER" id="PTHR42874">
    <property type="entry name" value="URICASE"/>
    <property type="match status" value="1"/>
</dbReference>
<comment type="function">
    <text evidence="5 8">Catalyzes the oxidation of uric acid to 5-hydroxyisourate, which is further processed to form (S)-allantoin.</text>
</comment>
<comment type="subcellular location">
    <subcellularLocation>
        <location evidence="5">Peroxisome</location>
    </subcellularLocation>
</comment>
<feature type="binding site" evidence="7">
    <location>
        <position position="246"/>
    </location>
    <ligand>
        <name>urate</name>
        <dbReference type="ChEBI" id="CHEBI:17775"/>
    </ligand>
</feature>
<dbReference type="InterPro" id="IPR002042">
    <property type="entry name" value="Uricase"/>
</dbReference>
<feature type="binding site" evidence="7">
    <location>
        <position position="245"/>
    </location>
    <ligand>
        <name>5-hydroxyisourate</name>
        <dbReference type="ChEBI" id="CHEBI:18072"/>
    </ligand>
</feature>
<feature type="binding site" evidence="7">
    <location>
        <position position="272"/>
    </location>
    <ligand>
        <name>O2</name>
        <dbReference type="ChEBI" id="CHEBI:15379"/>
    </ligand>
</feature>
<dbReference type="Gene3D" id="3.10.270.10">
    <property type="entry name" value="Urate Oxidase"/>
    <property type="match status" value="1"/>
</dbReference>
<dbReference type="PRINTS" id="PR00093">
    <property type="entry name" value="URICASE"/>
</dbReference>
<evidence type="ECO:0000256" key="4">
    <source>
        <dbReference type="ARBA" id="ARBA00023002"/>
    </source>
</evidence>
<keyword evidence="3 5" id="KW-0659">Purine metabolism</keyword>
<dbReference type="SUPFAM" id="SSF55620">
    <property type="entry name" value="Tetrahydrobiopterin biosynthesis enzymes-like"/>
    <property type="match status" value="2"/>
</dbReference>
<feature type="binding site" evidence="7">
    <location>
        <position position="64"/>
    </location>
    <ligand>
        <name>urate</name>
        <dbReference type="ChEBI" id="CHEBI:17775"/>
    </ligand>
</feature>
<evidence type="ECO:0000313" key="9">
    <source>
        <dbReference type="EMBL" id="KAJ1915460.1"/>
    </source>
</evidence>
<feature type="binding site" evidence="7">
    <location>
        <position position="65"/>
    </location>
    <ligand>
        <name>5-hydroxyisourate</name>
        <dbReference type="ChEBI" id="CHEBI:18072"/>
    </ligand>
</feature>
<feature type="binding site" evidence="7">
    <location>
        <position position="245"/>
    </location>
    <ligand>
        <name>urate</name>
        <dbReference type="ChEBI" id="CHEBI:17775"/>
    </ligand>
</feature>